<evidence type="ECO:0000259" key="1">
    <source>
        <dbReference type="Pfam" id="PF02954"/>
    </source>
</evidence>
<reference evidence="2" key="1">
    <citation type="journal article" date="2014" name="Front. Microbiol.">
        <title>High frequency of phylogenetically diverse reductive dehalogenase-homologous genes in deep subseafloor sedimentary metagenomes.</title>
        <authorList>
            <person name="Kawai M."/>
            <person name="Futagami T."/>
            <person name="Toyoda A."/>
            <person name="Takaki Y."/>
            <person name="Nishi S."/>
            <person name="Hori S."/>
            <person name="Arai W."/>
            <person name="Tsubouchi T."/>
            <person name="Morono Y."/>
            <person name="Uchiyama I."/>
            <person name="Ito T."/>
            <person name="Fujiyama A."/>
            <person name="Inagaki F."/>
            <person name="Takami H."/>
        </authorList>
    </citation>
    <scope>NUCLEOTIDE SEQUENCE</scope>
    <source>
        <strain evidence="2">Expedition CK06-06</strain>
    </source>
</reference>
<dbReference type="Pfam" id="PF02954">
    <property type="entry name" value="HTH_8"/>
    <property type="match status" value="1"/>
</dbReference>
<proteinExistence type="predicted"/>
<dbReference type="GO" id="GO:0043565">
    <property type="term" value="F:sequence-specific DNA binding"/>
    <property type="evidence" value="ECO:0007669"/>
    <property type="project" value="InterPro"/>
</dbReference>
<evidence type="ECO:0000313" key="2">
    <source>
        <dbReference type="EMBL" id="GAH57440.1"/>
    </source>
</evidence>
<accession>X1HK58</accession>
<feature type="non-terminal residue" evidence="2">
    <location>
        <position position="1"/>
    </location>
</feature>
<gene>
    <name evidence="2" type="ORF">S03H2_40540</name>
</gene>
<dbReference type="InterPro" id="IPR009057">
    <property type="entry name" value="Homeodomain-like_sf"/>
</dbReference>
<name>X1HK58_9ZZZZ</name>
<dbReference type="EMBL" id="BARU01025141">
    <property type="protein sequence ID" value="GAH57440.1"/>
    <property type="molecule type" value="Genomic_DNA"/>
</dbReference>
<comment type="caution">
    <text evidence="2">The sequence shown here is derived from an EMBL/GenBank/DDBJ whole genome shotgun (WGS) entry which is preliminary data.</text>
</comment>
<dbReference type="PRINTS" id="PR01590">
    <property type="entry name" value="HTHFIS"/>
</dbReference>
<dbReference type="AlphaFoldDB" id="X1HK58"/>
<dbReference type="Gene3D" id="1.10.10.60">
    <property type="entry name" value="Homeodomain-like"/>
    <property type="match status" value="1"/>
</dbReference>
<dbReference type="SUPFAM" id="SSF46689">
    <property type="entry name" value="Homeodomain-like"/>
    <property type="match status" value="1"/>
</dbReference>
<protein>
    <recommendedName>
        <fullName evidence="1">DNA binding HTH domain-containing protein</fullName>
    </recommendedName>
</protein>
<organism evidence="2">
    <name type="scientific">marine sediment metagenome</name>
    <dbReference type="NCBI Taxonomy" id="412755"/>
    <lineage>
        <taxon>unclassified sequences</taxon>
        <taxon>metagenomes</taxon>
        <taxon>ecological metagenomes</taxon>
    </lineage>
</organism>
<feature type="domain" description="DNA binding HTH" evidence="1">
    <location>
        <begin position="1"/>
        <end position="35"/>
    </location>
</feature>
<dbReference type="InterPro" id="IPR002197">
    <property type="entry name" value="HTH_Fis"/>
</dbReference>
<sequence>ELILKTLEARGGNRTVTAEVLGISVRTLRNKLAQYGEMEAFK</sequence>